<dbReference type="GO" id="GO:0061630">
    <property type="term" value="F:ubiquitin protein ligase activity"/>
    <property type="evidence" value="ECO:0007669"/>
    <property type="project" value="TreeGrafter"/>
</dbReference>
<name>A0A0N0BF59_9HYME</name>
<gene>
    <name evidence="2" type="ORF">WN51_01811</name>
</gene>
<dbReference type="AlphaFoldDB" id="A0A0N0BF59"/>
<feature type="region of interest" description="Disordered" evidence="1">
    <location>
        <begin position="174"/>
        <end position="195"/>
    </location>
</feature>
<proteinExistence type="predicted"/>
<reference evidence="2 3" key="1">
    <citation type="submission" date="2015-07" db="EMBL/GenBank/DDBJ databases">
        <title>The genome of Melipona quadrifasciata.</title>
        <authorList>
            <person name="Pan H."/>
            <person name="Kapheim K."/>
        </authorList>
    </citation>
    <scope>NUCLEOTIDE SEQUENCE [LARGE SCALE GENOMIC DNA]</scope>
    <source>
        <strain evidence="2">0111107301</strain>
        <tissue evidence="2">Whole body</tissue>
    </source>
</reference>
<evidence type="ECO:0000313" key="3">
    <source>
        <dbReference type="Proteomes" id="UP000053105"/>
    </source>
</evidence>
<accession>A0A0N0BF59</accession>
<dbReference type="PANTHER" id="PTHR23327:SF42">
    <property type="entry name" value="LON PEPTIDASE N-TERMINAL DOMAIN AND RING FINGER PROTEIN C14F5.10C"/>
    <property type="match status" value="1"/>
</dbReference>
<dbReference type="OrthoDB" id="264917at2759"/>
<protein>
    <submittedName>
        <fullName evidence="2">LON peptidase N-terminal domain and RING finger protein 3</fullName>
    </submittedName>
</protein>
<evidence type="ECO:0000313" key="2">
    <source>
        <dbReference type="EMBL" id="KOX72598.1"/>
    </source>
</evidence>
<sequence>MVRRCVESGVRQFGIAACLNREATGTKSLQFFKVQIAVEKIFKILINSVYILLRKNFLMICHHLRVITVLQIQEDQLLNLLELHDKVRTKGRRWWDTVPLSQQLEIQRVFGRMPDTEEDWSRLPDGPSWTWWLLAILPLGPQLQVGILGTTSLEKRLRAIEKTLDHMEQRQLTVAPAPSEETTTSSSICRDEGGLTDTTVSVVQQS</sequence>
<keyword evidence="3" id="KW-1185">Reference proteome</keyword>
<dbReference type="EMBL" id="KQ435816">
    <property type="protein sequence ID" value="KOX72598.1"/>
    <property type="molecule type" value="Genomic_DNA"/>
</dbReference>
<organism evidence="2 3">
    <name type="scientific">Melipona quadrifasciata</name>
    <dbReference type="NCBI Taxonomy" id="166423"/>
    <lineage>
        <taxon>Eukaryota</taxon>
        <taxon>Metazoa</taxon>
        <taxon>Ecdysozoa</taxon>
        <taxon>Arthropoda</taxon>
        <taxon>Hexapoda</taxon>
        <taxon>Insecta</taxon>
        <taxon>Pterygota</taxon>
        <taxon>Neoptera</taxon>
        <taxon>Endopterygota</taxon>
        <taxon>Hymenoptera</taxon>
        <taxon>Apocrita</taxon>
        <taxon>Aculeata</taxon>
        <taxon>Apoidea</taxon>
        <taxon>Anthophila</taxon>
        <taxon>Apidae</taxon>
        <taxon>Melipona</taxon>
    </lineage>
</organism>
<dbReference type="STRING" id="166423.A0A0N0BF59"/>
<dbReference type="PANTHER" id="PTHR23327">
    <property type="entry name" value="RING FINGER PROTEIN 127"/>
    <property type="match status" value="1"/>
</dbReference>
<dbReference type="Proteomes" id="UP000053105">
    <property type="component" value="Unassembled WGS sequence"/>
</dbReference>
<dbReference type="SUPFAM" id="SSF88697">
    <property type="entry name" value="PUA domain-like"/>
    <property type="match status" value="1"/>
</dbReference>
<evidence type="ECO:0000256" key="1">
    <source>
        <dbReference type="SAM" id="MobiDB-lite"/>
    </source>
</evidence>
<dbReference type="InterPro" id="IPR015947">
    <property type="entry name" value="PUA-like_sf"/>
</dbReference>